<sequence>MLKRRIARTALAIGMVAAAVFGLSPAATAGASSFKAAAVHGGGASATAVQVVGGMTWYARSVGLTNIHLWVTAGECGSWMVAGYQGSTLIDYRSWTRDYCAPAGGPQSWPFSDITLDGSAVPGGITMIEVEVWDHSHSGYQRVTCYRSTSYCS</sequence>
<evidence type="ECO:0008006" key="4">
    <source>
        <dbReference type="Google" id="ProtNLM"/>
    </source>
</evidence>
<organism evidence="2 3">
    <name type="scientific">Actinorhabdospora filicis</name>
    <dbReference type="NCBI Taxonomy" id="1785913"/>
    <lineage>
        <taxon>Bacteria</taxon>
        <taxon>Bacillati</taxon>
        <taxon>Actinomycetota</taxon>
        <taxon>Actinomycetes</taxon>
        <taxon>Micromonosporales</taxon>
        <taxon>Micromonosporaceae</taxon>
        <taxon>Actinorhabdospora</taxon>
    </lineage>
</organism>
<reference evidence="2" key="1">
    <citation type="submission" date="2023-03" db="EMBL/GenBank/DDBJ databases">
        <title>Actinorhabdospora filicis NBRC 111898.</title>
        <authorList>
            <person name="Ichikawa N."/>
            <person name="Sato H."/>
            <person name="Tonouchi N."/>
        </authorList>
    </citation>
    <scope>NUCLEOTIDE SEQUENCE</scope>
    <source>
        <strain evidence="2">NBRC 111898</strain>
    </source>
</reference>
<keyword evidence="1" id="KW-0732">Signal</keyword>
<dbReference type="AlphaFoldDB" id="A0A9W6SJ24"/>
<feature type="signal peptide" evidence="1">
    <location>
        <begin position="1"/>
        <end position="29"/>
    </location>
</feature>
<dbReference type="RefSeq" id="WP_285661888.1">
    <property type="nucleotide sequence ID" value="NZ_BSTX01000001.1"/>
</dbReference>
<comment type="caution">
    <text evidence="2">The sequence shown here is derived from an EMBL/GenBank/DDBJ whole genome shotgun (WGS) entry which is preliminary data.</text>
</comment>
<evidence type="ECO:0000313" key="3">
    <source>
        <dbReference type="Proteomes" id="UP001165079"/>
    </source>
</evidence>
<gene>
    <name evidence="2" type="ORF">Afil01_15340</name>
</gene>
<evidence type="ECO:0000313" key="2">
    <source>
        <dbReference type="EMBL" id="GLZ76727.1"/>
    </source>
</evidence>
<dbReference type="EMBL" id="BSTX01000001">
    <property type="protein sequence ID" value="GLZ76727.1"/>
    <property type="molecule type" value="Genomic_DNA"/>
</dbReference>
<proteinExistence type="predicted"/>
<name>A0A9W6SJ24_9ACTN</name>
<dbReference type="Proteomes" id="UP001165079">
    <property type="component" value="Unassembled WGS sequence"/>
</dbReference>
<evidence type="ECO:0000256" key="1">
    <source>
        <dbReference type="SAM" id="SignalP"/>
    </source>
</evidence>
<keyword evidence="3" id="KW-1185">Reference proteome</keyword>
<accession>A0A9W6SJ24</accession>
<feature type="chain" id="PRO_5040788524" description="Secreted protein" evidence="1">
    <location>
        <begin position="30"/>
        <end position="153"/>
    </location>
</feature>
<protein>
    <recommendedName>
        <fullName evidence="4">Secreted protein</fullName>
    </recommendedName>
</protein>